<dbReference type="InterPro" id="IPR012823">
    <property type="entry name" value="Flagell_FliJ"/>
</dbReference>
<keyword evidence="6" id="KW-0145">Chemotaxis</keyword>
<sequence length="144" mass="16617">MAGFHFSLEKVHSYKLSLEKQLKLQLAESRRRQAEAEASLERYRSLRAGAPAIEGAVAVEELIQKAAYLEALDGRIACQQEEVARASRVVTEGREKVQAAIQERKVLDRLRERQFQAYKYNLAREEQKQVDEAAGSRFYRRTFE</sequence>
<keyword evidence="12" id="KW-0966">Cell projection</keyword>
<evidence type="ECO:0000256" key="9">
    <source>
        <dbReference type="ARBA" id="ARBA00023136"/>
    </source>
</evidence>
<evidence type="ECO:0000256" key="8">
    <source>
        <dbReference type="ARBA" id="ARBA00022927"/>
    </source>
</evidence>
<evidence type="ECO:0000256" key="2">
    <source>
        <dbReference type="ARBA" id="ARBA00010004"/>
    </source>
</evidence>
<evidence type="ECO:0000313" key="12">
    <source>
        <dbReference type="EMBL" id="GAF26487.1"/>
    </source>
</evidence>
<reference evidence="12" key="1">
    <citation type="journal article" date="2014" name="Gene">
        <title>Genome-guided analysis of transformation efficiency and carbon dioxide assimilation by Moorella thermoacetica Y72.</title>
        <authorList>
            <person name="Tsukahara K."/>
            <person name="Kita A."/>
            <person name="Nakashimada Y."/>
            <person name="Hoshino T."/>
            <person name="Murakami K."/>
        </authorList>
    </citation>
    <scope>NUCLEOTIDE SEQUENCE [LARGE SCALE GENOMIC DNA]</scope>
    <source>
        <strain evidence="12">Y72</strain>
    </source>
</reference>
<dbReference type="Proteomes" id="UP000063718">
    <property type="component" value="Unassembled WGS sequence"/>
</dbReference>
<keyword evidence="8" id="KW-0653">Protein transport</keyword>
<keyword evidence="4" id="KW-0813">Transport</keyword>
<keyword evidence="12" id="KW-0969">Cilium</keyword>
<keyword evidence="9" id="KW-0472">Membrane</keyword>
<evidence type="ECO:0000256" key="1">
    <source>
        <dbReference type="ARBA" id="ARBA00004413"/>
    </source>
</evidence>
<dbReference type="Gene3D" id="1.10.287.1700">
    <property type="match status" value="1"/>
</dbReference>
<dbReference type="GO" id="GO:0044781">
    <property type="term" value="P:bacterial-type flagellum organization"/>
    <property type="evidence" value="ECO:0007669"/>
    <property type="project" value="UniProtKB-KW"/>
</dbReference>
<keyword evidence="7" id="KW-1005">Bacterial flagellum biogenesis</keyword>
<dbReference type="EMBL" id="DF238840">
    <property type="protein sequence ID" value="GAF26487.1"/>
    <property type="molecule type" value="Genomic_DNA"/>
</dbReference>
<dbReference type="AlphaFoldDB" id="A0A0S6UBI8"/>
<evidence type="ECO:0000256" key="4">
    <source>
        <dbReference type="ARBA" id="ARBA00022448"/>
    </source>
</evidence>
<evidence type="ECO:0000256" key="3">
    <source>
        <dbReference type="ARBA" id="ARBA00020392"/>
    </source>
</evidence>
<dbReference type="GO" id="GO:0015031">
    <property type="term" value="P:protein transport"/>
    <property type="evidence" value="ECO:0007669"/>
    <property type="project" value="UniProtKB-KW"/>
</dbReference>
<comment type="subcellular location">
    <subcellularLocation>
        <location evidence="1">Cell membrane</location>
        <topology evidence="1">Peripheral membrane protein</topology>
        <orientation evidence="1">Cytoplasmic side</orientation>
    </subcellularLocation>
</comment>
<name>A0A0S6UBI8_NEOTH</name>
<proteinExistence type="inferred from homology"/>
<dbReference type="GO" id="GO:0071973">
    <property type="term" value="P:bacterial-type flagellum-dependent cell motility"/>
    <property type="evidence" value="ECO:0007669"/>
    <property type="project" value="InterPro"/>
</dbReference>
<evidence type="ECO:0000256" key="10">
    <source>
        <dbReference type="ARBA" id="ARBA00023225"/>
    </source>
</evidence>
<dbReference type="GO" id="GO:0006935">
    <property type="term" value="P:chemotaxis"/>
    <property type="evidence" value="ECO:0007669"/>
    <property type="project" value="UniProtKB-KW"/>
</dbReference>
<protein>
    <recommendedName>
        <fullName evidence="3">Flagellar FliJ protein</fullName>
    </recommendedName>
</protein>
<dbReference type="InterPro" id="IPR053716">
    <property type="entry name" value="Flag_assembly_chemotaxis_eff"/>
</dbReference>
<keyword evidence="12" id="KW-0282">Flagellum</keyword>
<accession>A0A0S6UBI8</accession>
<evidence type="ECO:0000256" key="5">
    <source>
        <dbReference type="ARBA" id="ARBA00022475"/>
    </source>
</evidence>
<evidence type="ECO:0000256" key="6">
    <source>
        <dbReference type="ARBA" id="ARBA00022500"/>
    </source>
</evidence>
<dbReference type="NCBIfam" id="TIGR02473">
    <property type="entry name" value="flagell_FliJ"/>
    <property type="match status" value="1"/>
</dbReference>
<dbReference type="GO" id="GO:0005886">
    <property type="term" value="C:plasma membrane"/>
    <property type="evidence" value="ECO:0007669"/>
    <property type="project" value="UniProtKB-SubCell"/>
</dbReference>
<dbReference type="GO" id="GO:0009288">
    <property type="term" value="C:bacterial-type flagellum"/>
    <property type="evidence" value="ECO:0007669"/>
    <property type="project" value="InterPro"/>
</dbReference>
<evidence type="ECO:0000256" key="11">
    <source>
        <dbReference type="SAM" id="Coils"/>
    </source>
</evidence>
<evidence type="ECO:0000256" key="7">
    <source>
        <dbReference type="ARBA" id="ARBA00022795"/>
    </source>
</evidence>
<comment type="similarity">
    <text evidence="2">Belongs to the FliJ family.</text>
</comment>
<gene>
    <name evidence="12" type="ORF">MTY_1827</name>
</gene>
<keyword evidence="5" id="KW-1003">Cell membrane</keyword>
<feature type="coiled-coil region" evidence="11">
    <location>
        <begin position="17"/>
        <end position="46"/>
    </location>
</feature>
<keyword evidence="11" id="KW-0175">Coiled coil</keyword>
<dbReference type="RefSeq" id="WP_025774205.1">
    <property type="nucleotide sequence ID" value="NZ_DF238840.1"/>
</dbReference>
<keyword evidence="10" id="KW-1006">Bacterial flagellum protein export</keyword>
<organism evidence="12">
    <name type="scientific">Moorella thermoacetica Y72</name>
    <dbReference type="NCBI Taxonomy" id="1325331"/>
    <lineage>
        <taxon>Bacteria</taxon>
        <taxon>Bacillati</taxon>
        <taxon>Bacillota</taxon>
        <taxon>Clostridia</taxon>
        <taxon>Neomoorellales</taxon>
        <taxon>Neomoorellaceae</taxon>
        <taxon>Neomoorella</taxon>
    </lineage>
</organism>
<dbReference type="Pfam" id="PF02050">
    <property type="entry name" value="FliJ"/>
    <property type="match status" value="1"/>
</dbReference>